<organism evidence="2 3">
    <name type="scientific">Neorhodopirellula pilleata</name>
    <dbReference type="NCBI Taxonomy" id="2714738"/>
    <lineage>
        <taxon>Bacteria</taxon>
        <taxon>Pseudomonadati</taxon>
        <taxon>Planctomycetota</taxon>
        <taxon>Planctomycetia</taxon>
        <taxon>Pirellulales</taxon>
        <taxon>Pirellulaceae</taxon>
        <taxon>Neorhodopirellula</taxon>
    </lineage>
</organism>
<gene>
    <name evidence="2" type="ORF">Pla100_21970</name>
</gene>
<dbReference type="PANTHER" id="PTHR34107:SF1">
    <property type="entry name" value="SLL0198 PROTEIN"/>
    <property type="match status" value="1"/>
</dbReference>
<evidence type="ECO:0000313" key="3">
    <source>
        <dbReference type="Proteomes" id="UP000316213"/>
    </source>
</evidence>
<keyword evidence="3" id="KW-1185">Reference proteome</keyword>
<accession>A0A5C6AGC1</accession>
<protein>
    <recommendedName>
        <fullName evidence="1">Putative restriction endonuclease domain-containing protein</fullName>
    </recommendedName>
</protein>
<dbReference type="RefSeq" id="WP_146577660.1">
    <property type="nucleotide sequence ID" value="NZ_SJPM01000003.1"/>
</dbReference>
<sequence>MNDVIGGRIGDSGAVRESDDTSYRLMTAEEYQVAQGLPPSSELIQGKVVAMNQPSISHGAICLEIAYLLKVHCKKHECGTVFGNDAGILVRRDPDSVRGADVAYCSYQRMPKEKVPDSYDAPAPEVVFEVLSKTDRWSQTHIKIGEYLGIDVLVVCVVDPKQRTVRLFRGDGSDTVLTENDTIELPEIQPTFQAKVSEFFT</sequence>
<dbReference type="InterPro" id="IPR008538">
    <property type="entry name" value="Uma2"/>
</dbReference>
<evidence type="ECO:0000313" key="2">
    <source>
        <dbReference type="EMBL" id="TWT99024.1"/>
    </source>
</evidence>
<dbReference type="InterPro" id="IPR012296">
    <property type="entry name" value="Nuclease_put_TT1808"/>
</dbReference>
<proteinExistence type="predicted"/>
<dbReference type="OrthoDB" id="274259at2"/>
<dbReference type="AlphaFoldDB" id="A0A5C6AGC1"/>
<name>A0A5C6AGC1_9BACT</name>
<comment type="caution">
    <text evidence="2">The sequence shown here is derived from an EMBL/GenBank/DDBJ whole genome shotgun (WGS) entry which is preliminary data.</text>
</comment>
<dbReference type="EMBL" id="SJPM01000003">
    <property type="protein sequence ID" value="TWT99024.1"/>
    <property type="molecule type" value="Genomic_DNA"/>
</dbReference>
<dbReference type="CDD" id="cd06260">
    <property type="entry name" value="DUF820-like"/>
    <property type="match status" value="1"/>
</dbReference>
<feature type="domain" description="Putative restriction endonuclease" evidence="1">
    <location>
        <begin position="30"/>
        <end position="196"/>
    </location>
</feature>
<evidence type="ECO:0000259" key="1">
    <source>
        <dbReference type="Pfam" id="PF05685"/>
    </source>
</evidence>
<dbReference type="InterPro" id="IPR011335">
    <property type="entry name" value="Restrct_endonuc-II-like"/>
</dbReference>
<reference evidence="2 3" key="1">
    <citation type="submission" date="2019-02" db="EMBL/GenBank/DDBJ databases">
        <title>Deep-cultivation of Planctomycetes and their phenomic and genomic characterization uncovers novel biology.</title>
        <authorList>
            <person name="Wiegand S."/>
            <person name="Jogler M."/>
            <person name="Boedeker C."/>
            <person name="Pinto D."/>
            <person name="Vollmers J."/>
            <person name="Rivas-Marin E."/>
            <person name="Kohn T."/>
            <person name="Peeters S.H."/>
            <person name="Heuer A."/>
            <person name="Rast P."/>
            <person name="Oberbeckmann S."/>
            <person name="Bunk B."/>
            <person name="Jeske O."/>
            <person name="Meyerdierks A."/>
            <person name="Storesund J.E."/>
            <person name="Kallscheuer N."/>
            <person name="Luecker S."/>
            <person name="Lage O.M."/>
            <person name="Pohl T."/>
            <person name="Merkel B.J."/>
            <person name="Hornburger P."/>
            <person name="Mueller R.-W."/>
            <person name="Bruemmer F."/>
            <person name="Labrenz M."/>
            <person name="Spormann A.M."/>
            <person name="Op Den Camp H."/>
            <person name="Overmann J."/>
            <person name="Amann R."/>
            <person name="Jetten M.S.M."/>
            <person name="Mascher T."/>
            <person name="Medema M.H."/>
            <person name="Devos D.P."/>
            <person name="Kaster A.-K."/>
            <person name="Ovreas L."/>
            <person name="Rohde M."/>
            <person name="Galperin M.Y."/>
            <person name="Jogler C."/>
        </authorList>
    </citation>
    <scope>NUCLEOTIDE SEQUENCE [LARGE SCALE GENOMIC DNA]</scope>
    <source>
        <strain evidence="2 3">Pla100</strain>
    </source>
</reference>
<dbReference type="PANTHER" id="PTHR34107">
    <property type="entry name" value="SLL0198 PROTEIN-RELATED"/>
    <property type="match status" value="1"/>
</dbReference>
<dbReference type="SUPFAM" id="SSF52980">
    <property type="entry name" value="Restriction endonuclease-like"/>
    <property type="match status" value="1"/>
</dbReference>
<dbReference type="Gene3D" id="3.90.1570.10">
    <property type="entry name" value="tt1808, chain A"/>
    <property type="match status" value="1"/>
</dbReference>
<dbReference type="Proteomes" id="UP000316213">
    <property type="component" value="Unassembled WGS sequence"/>
</dbReference>
<dbReference type="Pfam" id="PF05685">
    <property type="entry name" value="Uma2"/>
    <property type="match status" value="1"/>
</dbReference>